<organism evidence="1 2">
    <name type="scientific">Megaselia scalaris</name>
    <name type="common">Humpbacked fly</name>
    <name type="synonym">Phora scalaris</name>
    <dbReference type="NCBI Taxonomy" id="36166"/>
    <lineage>
        <taxon>Eukaryota</taxon>
        <taxon>Metazoa</taxon>
        <taxon>Ecdysozoa</taxon>
        <taxon>Arthropoda</taxon>
        <taxon>Hexapoda</taxon>
        <taxon>Insecta</taxon>
        <taxon>Pterygota</taxon>
        <taxon>Neoptera</taxon>
        <taxon>Endopterygota</taxon>
        <taxon>Diptera</taxon>
        <taxon>Brachycera</taxon>
        <taxon>Muscomorpha</taxon>
        <taxon>Platypezoidea</taxon>
        <taxon>Phoridae</taxon>
        <taxon>Megaseliini</taxon>
        <taxon>Megaselia</taxon>
    </lineage>
</organism>
<dbReference type="EMBL" id="CAQQ02379633">
    <property type="status" value="NOT_ANNOTATED_CDS"/>
    <property type="molecule type" value="Genomic_DNA"/>
</dbReference>
<dbReference type="Proteomes" id="UP000015102">
    <property type="component" value="Unassembled WGS sequence"/>
</dbReference>
<evidence type="ECO:0000313" key="2">
    <source>
        <dbReference type="Proteomes" id="UP000015102"/>
    </source>
</evidence>
<reference evidence="2" key="1">
    <citation type="submission" date="2013-02" db="EMBL/GenBank/DDBJ databases">
        <authorList>
            <person name="Hughes D."/>
        </authorList>
    </citation>
    <scope>NUCLEOTIDE SEQUENCE</scope>
    <source>
        <strain>Durham</strain>
        <strain evidence="2">NC isolate 2 -- Noor lab</strain>
    </source>
</reference>
<evidence type="ECO:0000313" key="1">
    <source>
        <dbReference type="EnsemblMetazoa" id="MESCA009136-PA"/>
    </source>
</evidence>
<dbReference type="HOGENOM" id="CLU_1373638_0_0_1"/>
<dbReference type="EMBL" id="CAQQ02379632">
    <property type="status" value="NOT_ANNOTATED_CDS"/>
    <property type="molecule type" value="Genomic_DNA"/>
</dbReference>
<name>T1GZ44_MEGSC</name>
<sequence>MKLMGSNILLPFSTRTEVSFPENCKEQRKQKPYFLPFQMGQAGADVFSCPDDFIAINQLRLCGEKLNDGNTLEDYRLNSIVKDNWNGPLVVAVRTDELLVGRASVSSECCDKTNVFFNIIEPNRTCRDFGAVESSLPDLCSIFVCGNGYPPADGYYCGVGSCNIFGCNCDLGCVYGDARKNFKRRFGSPIYVLQLNHRF</sequence>
<dbReference type="Gene3D" id="3.30.70.2800">
    <property type="match status" value="1"/>
</dbReference>
<proteinExistence type="predicted"/>
<dbReference type="InterPro" id="IPR025061">
    <property type="entry name" value="Diedel"/>
</dbReference>
<reference evidence="1" key="2">
    <citation type="submission" date="2015-06" db="UniProtKB">
        <authorList>
            <consortium name="EnsemblMetazoa"/>
        </authorList>
    </citation>
    <scope>IDENTIFICATION</scope>
</reference>
<accession>T1GZ44</accession>
<dbReference type="AlphaFoldDB" id="T1GZ44"/>
<dbReference type="EnsemblMetazoa" id="MESCA009136-RA">
    <property type="protein sequence ID" value="MESCA009136-PA"/>
    <property type="gene ID" value="MESCA009136"/>
</dbReference>
<protein>
    <submittedName>
        <fullName evidence="1">Uncharacterized protein</fullName>
    </submittedName>
</protein>
<dbReference type="Pfam" id="PF13164">
    <property type="entry name" value="Diedel"/>
    <property type="match status" value="1"/>
</dbReference>
<keyword evidence="2" id="KW-1185">Reference proteome</keyword>